<evidence type="ECO:0000313" key="4">
    <source>
        <dbReference type="Proteomes" id="UP000189628"/>
    </source>
</evidence>
<keyword evidence="3" id="KW-0614">Plasmid</keyword>
<feature type="compositionally biased region" description="Basic and acidic residues" evidence="1">
    <location>
        <begin position="24"/>
        <end position="78"/>
    </location>
</feature>
<organism evidence="3 4">
    <name type="scientific">blood disease bacterium A2-HR MARDI</name>
    <dbReference type="NCBI Taxonomy" id="1944648"/>
    <lineage>
        <taxon>Bacteria</taxon>
        <taxon>Pseudomonadati</taxon>
        <taxon>Pseudomonadota</taxon>
        <taxon>Betaproteobacteria</taxon>
        <taxon>Burkholderiales</taxon>
        <taxon>Burkholderiaceae</taxon>
        <taxon>Ralstonia</taxon>
        <taxon>Ralstonia solanacearum species complex</taxon>
    </lineage>
</organism>
<evidence type="ECO:0000256" key="2">
    <source>
        <dbReference type="SAM" id="SignalP"/>
    </source>
</evidence>
<dbReference type="Gene3D" id="3.10.450.160">
    <property type="entry name" value="inner membrane protein cigr"/>
    <property type="match status" value="1"/>
</dbReference>
<proteinExistence type="predicted"/>
<dbReference type="RefSeq" id="WP_075465098.1">
    <property type="nucleotide sequence ID" value="NZ_CP019912.1"/>
</dbReference>
<feature type="chain" id="PRO_5010746681" description="Transmembrane protein" evidence="2">
    <location>
        <begin position="25"/>
        <end position="130"/>
    </location>
</feature>
<accession>A0A1U9VMS2</accession>
<evidence type="ECO:0000256" key="1">
    <source>
        <dbReference type="SAM" id="MobiDB-lite"/>
    </source>
</evidence>
<dbReference type="AlphaFoldDB" id="A0A1U9VMS2"/>
<feature type="signal peptide" evidence="2">
    <location>
        <begin position="1"/>
        <end position="24"/>
    </location>
</feature>
<sequence>MRKAKIVSCLLLAASALLPLAGHAQDRDRGDERGRPPMGRGDRDRGPDRHHGDEGRGPVDIDRRADRDRPGRWNKGERIPSEYRQRQYVVDDWRAYHLAPPPRGYHWVGVGGDFFLVAPTGIVFNVVIGG</sequence>
<dbReference type="InterPro" id="IPR024572">
    <property type="entry name" value="RcnB"/>
</dbReference>
<name>A0A1U9VMS2_9RALS</name>
<protein>
    <recommendedName>
        <fullName evidence="5">Transmembrane protein</fullName>
    </recommendedName>
</protein>
<dbReference type="GeneID" id="97321930"/>
<keyword evidence="2" id="KW-0732">Signal</keyword>
<evidence type="ECO:0000313" key="3">
    <source>
        <dbReference type="EMBL" id="AQW31998.1"/>
    </source>
</evidence>
<gene>
    <name evidence="3" type="ORF">B0B51_19040</name>
</gene>
<feature type="region of interest" description="Disordered" evidence="1">
    <location>
        <begin position="21"/>
        <end position="78"/>
    </location>
</feature>
<evidence type="ECO:0008006" key="5">
    <source>
        <dbReference type="Google" id="ProtNLM"/>
    </source>
</evidence>
<geneLocation type="plasmid" evidence="3">
    <name>unnamed</name>
</geneLocation>
<dbReference type="EMBL" id="CP019912">
    <property type="protein sequence ID" value="AQW31998.1"/>
    <property type="molecule type" value="Genomic_DNA"/>
</dbReference>
<reference evidence="3 4" key="1">
    <citation type="submission" date="2017-02" db="EMBL/GenBank/DDBJ databases">
        <title>Blood Disease Bacterium A2-HR MARDI.</title>
        <authorList>
            <person name="Badrun R."/>
            <person name="Abu Bakar N."/>
            <person name="Laboh R."/>
        </authorList>
    </citation>
    <scope>NUCLEOTIDE SEQUENCE [LARGE SCALE GENOMIC DNA]</scope>
    <source>
        <strain evidence="3 4">A2-HR MARDI</strain>
        <plasmid evidence="4">Plasmid</plasmid>
    </source>
</reference>
<dbReference type="Pfam" id="PF11776">
    <property type="entry name" value="RcnB"/>
    <property type="match status" value="1"/>
</dbReference>
<dbReference type="Proteomes" id="UP000189628">
    <property type="component" value="Plasmid unnamed"/>
</dbReference>